<protein>
    <submittedName>
        <fullName evidence="2">Uncharacterized protein</fullName>
    </submittedName>
</protein>
<gene>
    <name evidence="2" type="ORF">L9059_01655</name>
</gene>
<keyword evidence="3" id="KW-1185">Reference proteome</keyword>
<evidence type="ECO:0000313" key="2">
    <source>
        <dbReference type="EMBL" id="MCK1788910.1"/>
    </source>
</evidence>
<feature type="compositionally biased region" description="Low complexity" evidence="1">
    <location>
        <begin position="206"/>
        <end position="225"/>
    </location>
</feature>
<dbReference type="RefSeq" id="WP_247286430.1">
    <property type="nucleotide sequence ID" value="NZ_JAKNRW010000001.1"/>
</dbReference>
<proteinExistence type="predicted"/>
<feature type="compositionally biased region" description="Basic and acidic residues" evidence="1">
    <location>
        <begin position="1"/>
        <end position="18"/>
    </location>
</feature>
<feature type="region of interest" description="Disordered" evidence="1">
    <location>
        <begin position="1"/>
        <end position="77"/>
    </location>
</feature>
<feature type="compositionally biased region" description="Low complexity" evidence="1">
    <location>
        <begin position="274"/>
        <end position="289"/>
    </location>
</feature>
<comment type="caution">
    <text evidence="2">The sequence shown here is derived from an EMBL/GenBank/DDBJ whole genome shotgun (WGS) entry which is preliminary data.</text>
</comment>
<accession>A0ABT0ET55</accession>
<dbReference type="EMBL" id="JAKNRW010000001">
    <property type="protein sequence ID" value="MCK1788910.1"/>
    <property type="molecule type" value="Genomic_DNA"/>
</dbReference>
<sequence length="435" mass="44904">MSNEKKTGGLGDIIERIRNGASSLNSKAKNPEGSAAAEPTVGDHESEQLGKPVIDDLSDPLLIDPQDHPQPDKKAKAKMTIGKKVALGAVVVCAIILAKNGVLTPGAPTQEPGDVKAASSASKPTDSPLGSQQAYNEVESDLKAPLGDQTADDPAVGQTLSDLRLEGPFQKPLDAETVPVVSAQIPPAGDGFGFPSASDSTPSTPQPVATVAPSAPVVPQQASSPFGATEHLVTAPAPNDSPNVFAGIPSPAKPTPIPTITGAEKHDPVLGSTPLQNPDSSPQPSQQSSAVDVSEMKAQLNAKDLEIKSLTEQLAAKQAPKPSRTHAKPKASVASIPKRSATVEQRAKPKATVAAAKVYPRPKLCVKAVAPPARNCPSCVAHAFVVDAGGENMVGQGDFLDGYRISIAGDRLDLQNSDGQVVHKFWSQQNGCSTI</sequence>
<feature type="region of interest" description="Disordered" evidence="1">
    <location>
        <begin position="183"/>
        <end position="294"/>
    </location>
</feature>
<feature type="region of interest" description="Disordered" evidence="1">
    <location>
        <begin position="103"/>
        <end position="132"/>
    </location>
</feature>
<dbReference type="Proteomes" id="UP001299876">
    <property type="component" value="Unassembled WGS sequence"/>
</dbReference>
<feature type="compositionally biased region" description="Polar residues" evidence="1">
    <location>
        <begin position="119"/>
        <end position="132"/>
    </location>
</feature>
<organism evidence="2 3">
    <name type="scientific">Pseudomonas violetae</name>
    <dbReference type="NCBI Taxonomy" id="2915813"/>
    <lineage>
        <taxon>Bacteria</taxon>
        <taxon>Pseudomonadati</taxon>
        <taxon>Pseudomonadota</taxon>
        <taxon>Gammaproteobacteria</taxon>
        <taxon>Pseudomonadales</taxon>
        <taxon>Pseudomonadaceae</taxon>
        <taxon>Pseudomonas</taxon>
    </lineage>
</organism>
<feature type="region of interest" description="Disordered" evidence="1">
    <location>
        <begin position="314"/>
        <end position="348"/>
    </location>
</feature>
<name>A0ABT0ET55_9PSED</name>
<evidence type="ECO:0000256" key="1">
    <source>
        <dbReference type="SAM" id="MobiDB-lite"/>
    </source>
</evidence>
<evidence type="ECO:0000313" key="3">
    <source>
        <dbReference type="Proteomes" id="UP001299876"/>
    </source>
</evidence>
<feature type="compositionally biased region" description="Basic and acidic residues" evidence="1">
    <location>
        <begin position="65"/>
        <end position="74"/>
    </location>
</feature>
<reference evidence="2 3" key="1">
    <citation type="submission" date="2022-02" db="EMBL/GenBank/DDBJ databases">
        <title>Comparative genomics of the first Antarctic Pseudomonas spp. capable of biotransforming 2,4,6-Trinitrotoluene.</title>
        <authorList>
            <person name="Cabrera M.A."/>
            <person name="Marquez S.L."/>
            <person name="Perez-Donoso J.M."/>
        </authorList>
    </citation>
    <scope>NUCLEOTIDE SEQUENCE [LARGE SCALE GENOMIC DNA]</scope>
    <source>
        <strain evidence="2 3">TNT19</strain>
    </source>
</reference>